<sequence length="179" mass="21782">MRKPQTEKGITIHDLNEHIKYLKRLKKRSSENLAVVFDRVIEIFEIHRNNIKDEIANIADYNRERRALDREKAKYLKEIEDLELLNKQLIEENKVHIELERKINALIEEKDLIIIRLRQDKEFLRQEKDVLMHENEVLSNQNNVLNDEKDKFQVLARIYEWSNKKKDDEIEKLRRLTNQ</sequence>
<dbReference type="EMBL" id="CAJVQB010029429">
    <property type="protein sequence ID" value="CAG8814043.1"/>
    <property type="molecule type" value="Genomic_DNA"/>
</dbReference>
<reference evidence="2 3" key="1">
    <citation type="submission" date="2021-06" db="EMBL/GenBank/DDBJ databases">
        <authorList>
            <person name="Kallberg Y."/>
            <person name="Tangrot J."/>
            <person name="Rosling A."/>
        </authorList>
    </citation>
    <scope>NUCLEOTIDE SEQUENCE [LARGE SCALE GENOMIC DNA]</scope>
    <source>
        <strain evidence="2 3">120-4 pot B 10/14</strain>
    </source>
</reference>
<proteinExistence type="predicted"/>
<evidence type="ECO:0000313" key="3">
    <source>
        <dbReference type="Proteomes" id="UP000789901"/>
    </source>
</evidence>
<keyword evidence="3" id="KW-1185">Reference proteome</keyword>
<feature type="coiled-coil region" evidence="1">
    <location>
        <begin position="44"/>
        <end position="148"/>
    </location>
</feature>
<keyword evidence="1" id="KW-0175">Coiled coil</keyword>
<dbReference type="Proteomes" id="UP000789901">
    <property type="component" value="Unassembled WGS sequence"/>
</dbReference>
<comment type="caution">
    <text evidence="2">The sequence shown here is derived from an EMBL/GenBank/DDBJ whole genome shotgun (WGS) entry which is preliminary data.</text>
</comment>
<evidence type="ECO:0000313" key="2">
    <source>
        <dbReference type="EMBL" id="CAG8814043.1"/>
    </source>
</evidence>
<accession>A0ABN7W2X5</accession>
<organism evidence="2 3">
    <name type="scientific">Gigaspora margarita</name>
    <dbReference type="NCBI Taxonomy" id="4874"/>
    <lineage>
        <taxon>Eukaryota</taxon>
        <taxon>Fungi</taxon>
        <taxon>Fungi incertae sedis</taxon>
        <taxon>Mucoromycota</taxon>
        <taxon>Glomeromycotina</taxon>
        <taxon>Glomeromycetes</taxon>
        <taxon>Diversisporales</taxon>
        <taxon>Gigasporaceae</taxon>
        <taxon>Gigaspora</taxon>
    </lineage>
</organism>
<protein>
    <submittedName>
        <fullName evidence="2">30338_t:CDS:1</fullName>
    </submittedName>
</protein>
<gene>
    <name evidence="2" type="ORF">GMARGA_LOCUS25943</name>
</gene>
<name>A0ABN7W2X5_GIGMA</name>
<evidence type="ECO:0000256" key="1">
    <source>
        <dbReference type="SAM" id="Coils"/>
    </source>
</evidence>